<name>A0ABM4GWH2_ODOVR</name>
<accession>A0ABM4GWH2</accession>
<reference evidence="2" key="1">
    <citation type="journal article" date="2022" name="J. Hered.">
        <title>A De Novo Chromosome-Level Genome Assembly of the White-Tailed Deer, Odocoileus Virginianus.</title>
        <authorList>
            <person name="London E.W."/>
            <person name="Roca A.L."/>
            <person name="Novakofski J.E."/>
            <person name="Mateus-Pinilla N.E."/>
        </authorList>
    </citation>
    <scope>NUCLEOTIDE SEQUENCE [LARGE SCALE GENOMIC DNA]</scope>
</reference>
<evidence type="ECO:0000313" key="2">
    <source>
        <dbReference type="Proteomes" id="UP001652640"/>
    </source>
</evidence>
<feature type="region of interest" description="Disordered" evidence="1">
    <location>
        <begin position="1"/>
        <end position="157"/>
    </location>
</feature>
<feature type="compositionally biased region" description="Basic and acidic residues" evidence="1">
    <location>
        <begin position="87"/>
        <end position="103"/>
    </location>
</feature>
<evidence type="ECO:0000313" key="3">
    <source>
        <dbReference type="RefSeq" id="XP_070307670.1"/>
    </source>
</evidence>
<gene>
    <name evidence="3" type="primary">LOC139029977</name>
</gene>
<keyword evidence="2" id="KW-1185">Reference proteome</keyword>
<feature type="compositionally biased region" description="Basic and acidic residues" evidence="1">
    <location>
        <begin position="13"/>
        <end position="39"/>
    </location>
</feature>
<reference evidence="3" key="2">
    <citation type="submission" date="2025-08" db="UniProtKB">
        <authorList>
            <consortium name="RefSeq"/>
        </authorList>
    </citation>
    <scope>IDENTIFICATION</scope>
    <source>
        <tissue evidence="3">Tongue muscle</tissue>
    </source>
</reference>
<proteinExistence type="predicted"/>
<dbReference type="Proteomes" id="UP001652640">
    <property type="component" value="Chromosome 20"/>
</dbReference>
<sequence length="349" mass="37797">MQQDSGGGAQRTKRGEGGEKKNVWRGRGGPEKTQEKDGDQQNENKTSLLTPTAEACPAPTPGCFGESTWECEEGELERGQELQRLGKGAEETRRLRKNKEGALRDGAGTELKLQRGKGAPAPRLPPPPTASSSSRQTGSPRLQLAPPGPPRRGHYGLPLANVSATLRLPRSLRRRHWSGSVVPRPYRPPSVPLQNPATPALPSKRSQVHLVAAAAVLPPLPWRRIPAHGQKLTPSLAESAVAPGETRVWVGLFGYKKREGGFRRLQSPRVIGWPWSDSCFHWLRSPPVTVRVTPSLSLSLAKPSATRGRKQESHGRRAGVNARALLFSLSIPPTPNSTGPAVAKATKLY</sequence>
<evidence type="ECO:0000256" key="1">
    <source>
        <dbReference type="SAM" id="MobiDB-lite"/>
    </source>
</evidence>
<protein>
    <submittedName>
        <fullName evidence="3">Uncharacterized protein</fullName>
    </submittedName>
</protein>
<dbReference type="GeneID" id="139029977"/>
<organism evidence="2 3">
    <name type="scientific">Odocoileus virginianus</name>
    <name type="common">White-tailed deer</name>
    <dbReference type="NCBI Taxonomy" id="9874"/>
    <lineage>
        <taxon>Eukaryota</taxon>
        <taxon>Metazoa</taxon>
        <taxon>Chordata</taxon>
        <taxon>Craniata</taxon>
        <taxon>Vertebrata</taxon>
        <taxon>Euteleostomi</taxon>
        <taxon>Mammalia</taxon>
        <taxon>Eutheria</taxon>
        <taxon>Laurasiatheria</taxon>
        <taxon>Artiodactyla</taxon>
        <taxon>Ruminantia</taxon>
        <taxon>Pecora</taxon>
        <taxon>Cervidae</taxon>
        <taxon>Odocoileinae</taxon>
        <taxon>Odocoileus</taxon>
    </lineage>
</organism>
<dbReference type="RefSeq" id="XP_070307670.1">
    <property type="nucleotide sequence ID" value="XM_070451569.1"/>
</dbReference>